<dbReference type="Gramene" id="TraesROB_scaffold_098236_01G000400.1">
    <property type="protein sequence ID" value="TraesROB_scaffold_098236_01G000400.1"/>
    <property type="gene ID" value="TraesROB_scaffold_098236_01G000400"/>
</dbReference>
<dbReference type="Gramene" id="TraesLAC6B03G03533550.1">
    <property type="protein sequence ID" value="TraesLAC6B03G03533550.1.CDS1"/>
    <property type="gene ID" value="TraesLAC6B03G03533550"/>
</dbReference>
<evidence type="ECO:0000259" key="2">
    <source>
        <dbReference type="SMART" id="SM00256"/>
    </source>
</evidence>
<dbReference type="InterPro" id="IPR050796">
    <property type="entry name" value="SCF_F-box_component"/>
</dbReference>
<dbReference type="Gramene" id="TraesCAD_scaffold_075929_01G000100.1">
    <property type="protein sequence ID" value="TraesCAD_scaffold_075929_01G000100.1"/>
    <property type="gene ID" value="TraesCAD_scaffold_075929_01G000100"/>
</dbReference>
<dbReference type="Proteomes" id="UP000019116">
    <property type="component" value="Chromosome 6B"/>
</dbReference>
<feature type="region of interest" description="Disordered" evidence="1">
    <location>
        <begin position="383"/>
        <end position="405"/>
    </location>
</feature>
<evidence type="ECO:0000313" key="3">
    <source>
        <dbReference type="EnsemblPlants" id="TraesCS6B02G315000.1.cds1"/>
    </source>
</evidence>
<dbReference type="SUPFAM" id="SSF81383">
    <property type="entry name" value="F-box domain"/>
    <property type="match status" value="1"/>
</dbReference>
<sequence length="405" mass="45030">MAAPPCKAQQTLCHRVCAILPDEIMEEIFVRLPPKTVGRCRCLSRTWAAALSHDAFVDRHRRLASGRGGLKLFFLHDAKAGNMEVRSWSLAGRSLAASAVAVFPDGMRTRCSSRCHGLVIMENTATGIHYVCNPSTGEMAALPRVRPHNRKTDESLGIGYDARSKNHKVVRISYSNHRGFDGTDFRTLCEVYEINSRGAWRPPASSSALGMVKLDNMCVSAQGHLYWKWLGRQNPRITSFSLSDEAFKALPPPPSCHGIDQLYGLAELGGRLCLFGTATEPVQQHSIWLLRDHEAGVWDLHCRIDLNAAWPLEVTQFSIGRSSPSPLAFIDDDRRILFRVYCKLSKEERSKSAYKLYAYNPATGNAESLGFLPHRSTPPELYEESVVSTGRPFEDIVSSSPSQEA</sequence>
<dbReference type="STRING" id="4565.A0A3B6PR66"/>
<dbReference type="AlphaFoldDB" id="A0A3B6PR66"/>
<reference evidence="3" key="1">
    <citation type="submission" date="2018-08" db="EMBL/GenBank/DDBJ databases">
        <authorList>
            <person name="Rossello M."/>
        </authorList>
    </citation>
    <scope>NUCLEOTIDE SEQUENCE [LARGE SCALE GENOMIC DNA]</scope>
    <source>
        <strain evidence="3">cv. Chinese Spring</strain>
    </source>
</reference>
<dbReference type="SMART" id="SM00256">
    <property type="entry name" value="FBOX"/>
    <property type="match status" value="1"/>
</dbReference>
<dbReference type="InterPro" id="IPR001810">
    <property type="entry name" value="F-box_dom"/>
</dbReference>
<dbReference type="Gramene" id="TraesMAC6B03G03577950.1">
    <property type="protein sequence ID" value="TraesMAC6B03G03577950.1.CDS1"/>
    <property type="gene ID" value="TraesMAC6B03G03577950"/>
</dbReference>
<protein>
    <recommendedName>
        <fullName evidence="2">F-box domain-containing protein</fullName>
    </recommendedName>
</protein>
<dbReference type="InterPro" id="IPR036047">
    <property type="entry name" value="F-box-like_dom_sf"/>
</dbReference>
<dbReference type="OMA" id="CEVYEIN"/>
<dbReference type="PANTHER" id="PTHR31672:SF13">
    <property type="entry name" value="F-BOX PROTEIN CPR30-LIKE"/>
    <property type="match status" value="1"/>
</dbReference>
<accession>A0A3B6PR66</accession>
<dbReference type="PANTHER" id="PTHR31672">
    <property type="entry name" value="BNACNNG10540D PROTEIN"/>
    <property type="match status" value="1"/>
</dbReference>
<keyword evidence="4" id="KW-1185">Reference proteome</keyword>
<dbReference type="Gene3D" id="1.20.1280.50">
    <property type="match status" value="1"/>
</dbReference>
<dbReference type="Pfam" id="PF00646">
    <property type="entry name" value="F-box"/>
    <property type="match status" value="1"/>
</dbReference>
<dbReference type="Gramene" id="TraesCLE_scaffold_089222_01G000100.1">
    <property type="protein sequence ID" value="TraesCLE_scaffold_089222_01G000100.1"/>
    <property type="gene ID" value="TraesCLE_scaffold_089222_01G000100"/>
</dbReference>
<proteinExistence type="predicted"/>
<dbReference type="InterPro" id="IPR017451">
    <property type="entry name" value="F-box-assoc_interact_dom"/>
</dbReference>
<dbReference type="Gramene" id="TraesCS6B02G315000.1">
    <property type="protein sequence ID" value="TraesCS6B02G315000.1.cds1"/>
    <property type="gene ID" value="TraesCS6B02G315000"/>
</dbReference>
<evidence type="ECO:0000256" key="1">
    <source>
        <dbReference type="SAM" id="MobiDB-lite"/>
    </source>
</evidence>
<name>A0A3B6PR66_WHEAT</name>
<dbReference type="Pfam" id="PF08268">
    <property type="entry name" value="FBA_3"/>
    <property type="match status" value="1"/>
</dbReference>
<reference evidence="3" key="2">
    <citation type="submission" date="2018-10" db="UniProtKB">
        <authorList>
            <consortium name="EnsemblPlants"/>
        </authorList>
    </citation>
    <scope>IDENTIFICATION</scope>
</reference>
<feature type="domain" description="F-box" evidence="2">
    <location>
        <begin position="20"/>
        <end position="60"/>
    </location>
</feature>
<dbReference type="EnsemblPlants" id="TraesCS6B02G315000.1">
    <property type="protein sequence ID" value="TraesCS6B02G315000.1.cds1"/>
    <property type="gene ID" value="TraesCS6B02G315000"/>
</dbReference>
<dbReference type="OrthoDB" id="591557at2759"/>
<dbReference type="InterPro" id="IPR013187">
    <property type="entry name" value="F-box-assoc_dom_typ3"/>
</dbReference>
<evidence type="ECO:0000313" key="4">
    <source>
        <dbReference type="Proteomes" id="UP000019116"/>
    </source>
</evidence>
<dbReference type="Gramene" id="TraesCS6B03G0903200.1">
    <property type="protein sequence ID" value="TraesCS6B03G0903200.1.CDS1"/>
    <property type="gene ID" value="TraesCS6B03G0903200"/>
</dbReference>
<dbReference type="Gramene" id="TraesSYM6B03G03521010.1">
    <property type="protein sequence ID" value="TraesSYM6B03G03521010.1.CDS1"/>
    <property type="gene ID" value="TraesSYM6B03G03521010"/>
</dbReference>
<dbReference type="Gramene" id="TraesRN6B0100883900.1">
    <property type="protein sequence ID" value="TraesRN6B0100883900.1"/>
    <property type="gene ID" value="TraesRN6B0100883900"/>
</dbReference>
<organism evidence="3">
    <name type="scientific">Triticum aestivum</name>
    <name type="common">Wheat</name>
    <dbReference type="NCBI Taxonomy" id="4565"/>
    <lineage>
        <taxon>Eukaryota</taxon>
        <taxon>Viridiplantae</taxon>
        <taxon>Streptophyta</taxon>
        <taxon>Embryophyta</taxon>
        <taxon>Tracheophyta</taxon>
        <taxon>Spermatophyta</taxon>
        <taxon>Magnoliopsida</taxon>
        <taxon>Liliopsida</taxon>
        <taxon>Poales</taxon>
        <taxon>Poaceae</taxon>
        <taxon>BOP clade</taxon>
        <taxon>Pooideae</taxon>
        <taxon>Triticodae</taxon>
        <taxon>Triticeae</taxon>
        <taxon>Triticinae</taxon>
        <taxon>Triticum</taxon>
    </lineage>
</organism>
<dbReference type="NCBIfam" id="TIGR01640">
    <property type="entry name" value="F_box_assoc_1"/>
    <property type="match status" value="1"/>
</dbReference>